<name>A0AA38IKR3_9CUCU</name>
<sequence>MGYKYKMENNKKILLERPYIKTLKLKFLKTYLRYQEDYPNVKFVFLDETWIYKNGCLIQTWVNDNLPTLDYKLRNLDGNRFTVLHAGCFSGFLDGCGLLLRSKNNVRDYHKTMDGARFKESMQNQLIPALEFGVQNCDCVR</sequence>
<dbReference type="EMBL" id="JALNTZ010000004">
    <property type="protein sequence ID" value="KAJ3655587.1"/>
    <property type="molecule type" value="Genomic_DNA"/>
</dbReference>
<comment type="caution">
    <text evidence="1">The sequence shown here is derived from an EMBL/GenBank/DDBJ whole genome shotgun (WGS) entry which is preliminary data.</text>
</comment>
<dbReference type="Proteomes" id="UP001168821">
    <property type="component" value="Unassembled WGS sequence"/>
</dbReference>
<proteinExistence type="predicted"/>
<reference evidence="1" key="1">
    <citation type="journal article" date="2023" name="G3 (Bethesda)">
        <title>Whole genome assemblies of Zophobas morio and Tenebrio molitor.</title>
        <authorList>
            <person name="Kaur S."/>
            <person name="Stinson S.A."/>
            <person name="diCenzo G.C."/>
        </authorList>
    </citation>
    <scope>NUCLEOTIDE SEQUENCE</scope>
    <source>
        <strain evidence="1">QUZm001</strain>
    </source>
</reference>
<evidence type="ECO:0000313" key="1">
    <source>
        <dbReference type="EMBL" id="KAJ3655587.1"/>
    </source>
</evidence>
<dbReference type="GO" id="GO:0003676">
    <property type="term" value="F:nucleic acid binding"/>
    <property type="evidence" value="ECO:0007669"/>
    <property type="project" value="InterPro"/>
</dbReference>
<keyword evidence="2" id="KW-1185">Reference proteome</keyword>
<dbReference type="AlphaFoldDB" id="A0AA38IKR3"/>
<dbReference type="PANTHER" id="PTHR33939:SF1">
    <property type="entry name" value="DUF4371 DOMAIN-CONTAINING PROTEIN"/>
    <property type="match status" value="1"/>
</dbReference>
<dbReference type="InterPro" id="IPR036397">
    <property type="entry name" value="RNaseH_sf"/>
</dbReference>
<evidence type="ECO:0000313" key="2">
    <source>
        <dbReference type="Proteomes" id="UP001168821"/>
    </source>
</evidence>
<organism evidence="1 2">
    <name type="scientific">Zophobas morio</name>
    <dbReference type="NCBI Taxonomy" id="2755281"/>
    <lineage>
        <taxon>Eukaryota</taxon>
        <taxon>Metazoa</taxon>
        <taxon>Ecdysozoa</taxon>
        <taxon>Arthropoda</taxon>
        <taxon>Hexapoda</taxon>
        <taxon>Insecta</taxon>
        <taxon>Pterygota</taxon>
        <taxon>Neoptera</taxon>
        <taxon>Endopterygota</taxon>
        <taxon>Coleoptera</taxon>
        <taxon>Polyphaga</taxon>
        <taxon>Cucujiformia</taxon>
        <taxon>Tenebrionidae</taxon>
        <taxon>Zophobas</taxon>
    </lineage>
</organism>
<dbReference type="PANTHER" id="PTHR33939">
    <property type="entry name" value="PROTEIN CBG22215"/>
    <property type="match status" value="1"/>
</dbReference>
<protein>
    <submittedName>
        <fullName evidence="1">Uncharacterized protein</fullName>
    </submittedName>
</protein>
<gene>
    <name evidence="1" type="ORF">Zmor_014710</name>
</gene>
<dbReference type="Gene3D" id="3.30.420.10">
    <property type="entry name" value="Ribonuclease H-like superfamily/Ribonuclease H"/>
    <property type="match status" value="1"/>
</dbReference>
<accession>A0AA38IKR3</accession>